<accession>C7ZNE1</accession>
<feature type="domain" description="HAT C-terminal dimerisation" evidence="1">
    <location>
        <begin position="2"/>
        <end position="57"/>
    </location>
</feature>
<dbReference type="InterPro" id="IPR008906">
    <property type="entry name" value="HATC_C_dom"/>
</dbReference>
<dbReference type="EMBL" id="GG698967">
    <property type="protein sequence ID" value="EEU34443.1"/>
    <property type="molecule type" value="Genomic_DNA"/>
</dbReference>
<evidence type="ECO:0000313" key="3">
    <source>
        <dbReference type="Proteomes" id="UP000005206"/>
    </source>
</evidence>
<evidence type="ECO:0000313" key="2">
    <source>
        <dbReference type="EMBL" id="EEU34443.1"/>
    </source>
</evidence>
<dbReference type="STRING" id="660122.C7ZNE1"/>
<dbReference type="GO" id="GO:0046983">
    <property type="term" value="F:protein dimerization activity"/>
    <property type="evidence" value="ECO:0007669"/>
    <property type="project" value="InterPro"/>
</dbReference>
<feature type="non-terminal residue" evidence="2">
    <location>
        <position position="1"/>
    </location>
</feature>
<dbReference type="HOGENOM" id="CLU_009123_17_3_1"/>
<dbReference type="InterPro" id="IPR012337">
    <property type="entry name" value="RNaseH-like_sf"/>
</dbReference>
<dbReference type="OrthoDB" id="5152423at2759"/>
<name>C7ZNE1_FUSV7</name>
<reference evidence="2 3" key="1">
    <citation type="journal article" date="2009" name="PLoS Genet.">
        <title>The genome of Nectria haematococca: contribution of supernumerary chromosomes to gene expansion.</title>
        <authorList>
            <person name="Coleman J.J."/>
            <person name="Rounsley S.D."/>
            <person name="Rodriguez-Carres M."/>
            <person name="Kuo A."/>
            <person name="Wasmann C.C."/>
            <person name="Grimwood J."/>
            <person name="Schmutz J."/>
            <person name="Taga M."/>
            <person name="White G.J."/>
            <person name="Zhou S."/>
            <person name="Schwartz D.C."/>
            <person name="Freitag M."/>
            <person name="Ma L.J."/>
            <person name="Danchin E.G."/>
            <person name="Henrissat B."/>
            <person name="Coutinho P.M."/>
            <person name="Nelson D.R."/>
            <person name="Straney D."/>
            <person name="Napoli C.A."/>
            <person name="Barker B.M."/>
            <person name="Gribskov M."/>
            <person name="Rep M."/>
            <person name="Kroken S."/>
            <person name="Molnar I."/>
            <person name="Rensing C."/>
            <person name="Kennell J.C."/>
            <person name="Zamora J."/>
            <person name="Farman M.L."/>
            <person name="Selker E.U."/>
            <person name="Salamov A."/>
            <person name="Shapiro H."/>
            <person name="Pangilinan J."/>
            <person name="Lindquist E."/>
            <person name="Lamers C."/>
            <person name="Grigoriev I.V."/>
            <person name="Geiser D.M."/>
            <person name="Covert S.F."/>
            <person name="Temporini E."/>
            <person name="Vanetten H.D."/>
        </authorList>
    </citation>
    <scope>NUCLEOTIDE SEQUENCE [LARGE SCALE GENOMIC DNA]</scope>
    <source>
        <strain evidence="3">ATCC MYA-4622 / CBS 123669 / FGSC 9596 / NRRL 45880 / 77-13-4</strain>
    </source>
</reference>
<dbReference type="InParanoid" id="C7ZNE1"/>
<gene>
    <name evidence="2" type="ORF">NECHADRAFT_44483</name>
</gene>
<sequence length="67" mass="7707">QKNYPNLSKMAVDILLIPAMSTEPERLFSGAKITIIDRRNRLRSNIVEALECLKSWFGIREFQGDVL</sequence>
<dbReference type="SUPFAM" id="SSF53098">
    <property type="entry name" value="Ribonuclease H-like"/>
    <property type="match status" value="1"/>
</dbReference>
<organism evidence="2 3">
    <name type="scientific">Fusarium vanettenii (strain ATCC MYA-4622 / CBS 123669 / FGSC 9596 / NRRL 45880 / 77-13-4)</name>
    <name type="common">Fusarium solani subsp. pisi</name>
    <dbReference type="NCBI Taxonomy" id="660122"/>
    <lineage>
        <taxon>Eukaryota</taxon>
        <taxon>Fungi</taxon>
        <taxon>Dikarya</taxon>
        <taxon>Ascomycota</taxon>
        <taxon>Pezizomycotina</taxon>
        <taxon>Sordariomycetes</taxon>
        <taxon>Hypocreomycetidae</taxon>
        <taxon>Hypocreales</taxon>
        <taxon>Nectriaceae</taxon>
        <taxon>Fusarium</taxon>
        <taxon>Fusarium solani species complex</taxon>
        <taxon>Fusarium vanettenii</taxon>
    </lineage>
</organism>
<dbReference type="OMA" id="WRMAMDE"/>
<protein>
    <recommendedName>
        <fullName evidence="1">HAT C-terminal dimerisation domain-containing protein</fullName>
    </recommendedName>
</protein>
<keyword evidence="3" id="KW-1185">Reference proteome</keyword>
<proteinExistence type="predicted"/>
<dbReference type="Pfam" id="PF05699">
    <property type="entry name" value="Dimer_Tnp_hAT"/>
    <property type="match status" value="1"/>
</dbReference>
<dbReference type="AlphaFoldDB" id="C7ZNE1"/>
<dbReference type="KEGG" id="nhe:NECHADRAFT_44483"/>
<dbReference type="VEuPathDB" id="FungiDB:NECHADRAFT_44483"/>
<dbReference type="RefSeq" id="XP_003040156.1">
    <property type="nucleotide sequence ID" value="XM_003040110.1"/>
</dbReference>
<evidence type="ECO:0000259" key="1">
    <source>
        <dbReference type="Pfam" id="PF05699"/>
    </source>
</evidence>
<dbReference type="GeneID" id="9677997"/>
<dbReference type="Proteomes" id="UP000005206">
    <property type="component" value="Chromosome 7"/>
</dbReference>